<protein>
    <recommendedName>
        <fullName evidence="2">Pyruvate/ketoisovalerate oxidoreductase catalytic domain-containing protein</fullName>
    </recommendedName>
</protein>
<dbReference type="AlphaFoldDB" id="X0T793"/>
<reference evidence="1" key="1">
    <citation type="journal article" date="2014" name="Front. Microbiol.">
        <title>High frequency of phylogenetically diverse reductive dehalogenase-homologous genes in deep subseafloor sedimentary metagenomes.</title>
        <authorList>
            <person name="Kawai M."/>
            <person name="Futagami T."/>
            <person name="Toyoda A."/>
            <person name="Takaki Y."/>
            <person name="Nishi S."/>
            <person name="Hori S."/>
            <person name="Arai W."/>
            <person name="Tsubouchi T."/>
            <person name="Morono Y."/>
            <person name="Uchiyama I."/>
            <person name="Ito T."/>
            <person name="Fujiyama A."/>
            <person name="Inagaki F."/>
            <person name="Takami H."/>
        </authorList>
    </citation>
    <scope>NUCLEOTIDE SEQUENCE</scope>
    <source>
        <strain evidence="1">Expedition CK06-06</strain>
    </source>
</reference>
<name>X0T793_9ZZZZ</name>
<proteinExistence type="predicted"/>
<evidence type="ECO:0000313" key="1">
    <source>
        <dbReference type="EMBL" id="GAF83206.1"/>
    </source>
</evidence>
<sequence length="45" mass="5129">INSETAQKSIVKRWPKYAELNIKAFQKGVELGRVTLATSIEKIRL</sequence>
<comment type="caution">
    <text evidence="1">The sequence shown here is derived from an EMBL/GenBank/DDBJ whole genome shotgun (WGS) entry which is preliminary data.</text>
</comment>
<feature type="non-terminal residue" evidence="1">
    <location>
        <position position="1"/>
    </location>
</feature>
<gene>
    <name evidence="1" type="ORF">S01H1_04215</name>
</gene>
<organism evidence="1">
    <name type="scientific">marine sediment metagenome</name>
    <dbReference type="NCBI Taxonomy" id="412755"/>
    <lineage>
        <taxon>unclassified sequences</taxon>
        <taxon>metagenomes</taxon>
        <taxon>ecological metagenomes</taxon>
    </lineage>
</organism>
<evidence type="ECO:0008006" key="2">
    <source>
        <dbReference type="Google" id="ProtNLM"/>
    </source>
</evidence>
<accession>X0T793</accession>
<dbReference type="EMBL" id="BARS01002235">
    <property type="protein sequence ID" value="GAF83206.1"/>
    <property type="molecule type" value="Genomic_DNA"/>
</dbReference>